<dbReference type="InterPro" id="IPR017438">
    <property type="entry name" value="ATP-NAD_kinase_N"/>
</dbReference>
<dbReference type="PROSITE" id="PS50146">
    <property type="entry name" value="DAGK"/>
    <property type="match status" value="1"/>
</dbReference>
<dbReference type="SUPFAM" id="SSF111331">
    <property type="entry name" value="NAD kinase/diacylglycerol kinase-like"/>
    <property type="match status" value="1"/>
</dbReference>
<evidence type="ECO:0000313" key="3">
    <source>
        <dbReference type="Proteomes" id="UP000030669"/>
    </source>
</evidence>
<accession>S7QH79</accession>
<dbReference type="AlphaFoldDB" id="S7QH79"/>
<dbReference type="RefSeq" id="XP_007863665.1">
    <property type="nucleotide sequence ID" value="XM_007865474.1"/>
</dbReference>
<dbReference type="Proteomes" id="UP000030669">
    <property type="component" value="Unassembled WGS sequence"/>
</dbReference>
<dbReference type="KEGG" id="gtr:GLOTRDRAFT_114909"/>
<dbReference type="PANTHER" id="PTHR12358:SF105">
    <property type="entry name" value="DAGKC DOMAIN-CONTAINING PROTEIN"/>
    <property type="match status" value="1"/>
</dbReference>
<gene>
    <name evidence="2" type="ORF">GLOTRDRAFT_114909</name>
</gene>
<dbReference type="Gene3D" id="3.40.50.10330">
    <property type="entry name" value="Probable inorganic polyphosphate/atp-NAD kinase, domain 1"/>
    <property type="match status" value="1"/>
</dbReference>
<dbReference type="GeneID" id="19299958"/>
<dbReference type="GO" id="GO:0016020">
    <property type="term" value="C:membrane"/>
    <property type="evidence" value="ECO:0007669"/>
    <property type="project" value="TreeGrafter"/>
</dbReference>
<evidence type="ECO:0000313" key="2">
    <source>
        <dbReference type="EMBL" id="EPQ58507.1"/>
    </source>
</evidence>
<organism evidence="2 3">
    <name type="scientific">Gloeophyllum trabeum (strain ATCC 11539 / FP-39264 / Madison 617)</name>
    <name type="common">Brown rot fungus</name>
    <dbReference type="NCBI Taxonomy" id="670483"/>
    <lineage>
        <taxon>Eukaryota</taxon>
        <taxon>Fungi</taxon>
        <taxon>Dikarya</taxon>
        <taxon>Basidiomycota</taxon>
        <taxon>Agaricomycotina</taxon>
        <taxon>Agaricomycetes</taxon>
        <taxon>Gloeophyllales</taxon>
        <taxon>Gloeophyllaceae</taxon>
        <taxon>Gloeophyllum</taxon>
    </lineage>
</organism>
<dbReference type="InterPro" id="IPR016064">
    <property type="entry name" value="NAD/diacylglycerol_kinase_sf"/>
</dbReference>
<dbReference type="EMBL" id="KB469298">
    <property type="protein sequence ID" value="EPQ58507.1"/>
    <property type="molecule type" value="Genomic_DNA"/>
</dbReference>
<dbReference type="InterPro" id="IPR050187">
    <property type="entry name" value="Lipid_Phosphate_FormReg"/>
</dbReference>
<dbReference type="GO" id="GO:0046512">
    <property type="term" value="P:sphingosine biosynthetic process"/>
    <property type="evidence" value="ECO:0007669"/>
    <property type="project" value="TreeGrafter"/>
</dbReference>
<reference evidence="2 3" key="1">
    <citation type="journal article" date="2012" name="Science">
        <title>The Paleozoic origin of enzymatic lignin decomposition reconstructed from 31 fungal genomes.</title>
        <authorList>
            <person name="Floudas D."/>
            <person name="Binder M."/>
            <person name="Riley R."/>
            <person name="Barry K."/>
            <person name="Blanchette R.A."/>
            <person name="Henrissat B."/>
            <person name="Martinez A.T."/>
            <person name="Otillar R."/>
            <person name="Spatafora J.W."/>
            <person name="Yadav J.S."/>
            <person name="Aerts A."/>
            <person name="Benoit I."/>
            <person name="Boyd A."/>
            <person name="Carlson A."/>
            <person name="Copeland A."/>
            <person name="Coutinho P.M."/>
            <person name="de Vries R.P."/>
            <person name="Ferreira P."/>
            <person name="Findley K."/>
            <person name="Foster B."/>
            <person name="Gaskell J."/>
            <person name="Glotzer D."/>
            <person name="Gorecki P."/>
            <person name="Heitman J."/>
            <person name="Hesse C."/>
            <person name="Hori C."/>
            <person name="Igarashi K."/>
            <person name="Jurgens J.A."/>
            <person name="Kallen N."/>
            <person name="Kersten P."/>
            <person name="Kohler A."/>
            <person name="Kuees U."/>
            <person name="Kumar T.K.A."/>
            <person name="Kuo A."/>
            <person name="LaButti K."/>
            <person name="Larrondo L.F."/>
            <person name="Lindquist E."/>
            <person name="Ling A."/>
            <person name="Lombard V."/>
            <person name="Lucas S."/>
            <person name="Lundell T."/>
            <person name="Martin R."/>
            <person name="McLaughlin D.J."/>
            <person name="Morgenstern I."/>
            <person name="Morin E."/>
            <person name="Murat C."/>
            <person name="Nagy L.G."/>
            <person name="Nolan M."/>
            <person name="Ohm R.A."/>
            <person name="Patyshakuliyeva A."/>
            <person name="Rokas A."/>
            <person name="Ruiz-Duenas F.J."/>
            <person name="Sabat G."/>
            <person name="Salamov A."/>
            <person name="Samejima M."/>
            <person name="Schmutz J."/>
            <person name="Slot J.C."/>
            <person name="St John F."/>
            <person name="Stenlid J."/>
            <person name="Sun H."/>
            <person name="Sun S."/>
            <person name="Syed K."/>
            <person name="Tsang A."/>
            <person name="Wiebenga A."/>
            <person name="Young D."/>
            <person name="Pisabarro A."/>
            <person name="Eastwood D.C."/>
            <person name="Martin F."/>
            <person name="Cullen D."/>
            <person name="Grigoriev I.V."/>
            <person name="Hibbett D.S."/>
        </authorList>
    </citation>
    <scope>NUCLEOTIDE SEQUENCE [LARGE SCALE GENOMIC DNA]</scope>
    <source>
        <strain evidence="2 3">ATCC 11539</strain>
    </source>
</reference>
<dbReference type="eggNOG" id="KOG1116">
    <property type="taxonomic scope" value="Eukaryota"/>
</dbReference>
<keyword evidence="3" id="KW-1185">Reference proteome</keyword>
<sequence>MSLLVIYNPASGDRSAKQFFEEHVIPLLHQHDKNPTNIASTERAGHAGELVKSHIAAHPGPVTVIIGSGDGTVHEIVNGLPEAAATRVDLVIVPLGTANALYSSLFPPSGADQDPTSYRLKGLSAFLTSAPPKPLTLAKTTLSSSSTVYSAVVTSTALHASILHDSEALRASMPGIERFKAAAAQNITRWYRASVTLHPPISIYDPTAAALTPRAQEPTTLHGPFAYFLSTVNVDRLEPLFRITPLAASSPPTAPALDLVVVRPLRDPAVSSDSADDREVFAQKAGRVLGEAYNNGNHVNLRYAPDRQPVTEGDGETVVEYFRCASFQWVPEGADDRAHLLCADGAIFNIAQSGKASCVATSSTDNGITFSVYA</sequence>
<dbReference type="HOGENOM" id="CLU_048757_0_0_1"/>
<dbReference type="GO" id="GO:0001727">
    <property type="term" value="F:lipid kinase activity"/>
    <property type="evidence" value="ECO:0007669"/>
    <property type="project" value="TreeGrafter"/>
</dbReference>
<dbReference type="PANTHER" id="PTHR12358">
    <property type="entry name" value="SPHINGOSINE KINASE"/>
    <property type="match status" value="1"/>
</dbReference>
<name>S7QH79_GLOTA</name>
<dbReference type="GO" id="GO:0005737">
    <property type="term" value="C:cytoplasm"/>
    <property type="evidence" value="ECO:0007669"/>
    <property type="project" value="TreeGrafter"/>
</dbReference>
<dbReference type="OrthoDB" id="336240at2759"/>
<evidence type="ECO:0000259" key="1">
    <source>
        <dbReference type="PROSITE" id="PS50146"/>
    </source>
</evidence>
<dbReference type="OMA" id="GWEWIPD"/>
<proteinExistence type="predicted"/>
<dbReference type="Pfam" id="PF00781">
    <property type="entry name" value="DAGK_cat"/>
    <property type="match status" value="1"/>
</dbReference>
<feature type="domain" description="DAGKc" evidence="1">
    <location>
        <begin position="1"/>
        <end position="117"/>
    </location>
</feature>
<dbReference type="Gene3D" id="2.60.200.40">
    <property type="match status" value="1"/>
</dbReference>
<dbReference type="InterPro" id="IPR001206">
    <property type="entry name" value="Diacylglycerol_kinase_cat_dom"/>
</dbReference>
<dbReference type="STRING" id="670483.S7QH79"/>
<dbReference type="SMART" id="SM00046">
    <property type="entry name" value="DAGKc"/>
    <property type="match status" value="1"/>
</dbReference>
<protein>
    <recommendedName>
        <fullName evidence="1">DAGKc domain-containing protein</fullName>
    </recommendedName>
</protein>